<dbReference type="RefSeq" id="WP_310835689.1">
    <property type="nucleotide sequence ID" value="NZ_JAVLSM010000001.1"/>
</dbReference>
<organism evidence="1">
    <name type="scientific">Herbaspirillum huttiense subsp. nephrolepidis</name>
    <dbReference type="NCBI Taxonomy" id="3075126"/>
    <lineage>
        <taxon>Bacteria</taxon>
        <taxon>Pseudomonadati</taxon>
        <taxon>Pseudomonadota</taxon>
        <taxon>Betaproteobacteria</taxon>
        <taxon>Burkholderiales</taxon>
        <taxon>Oxalobacteraceae</taxon>
        <taxon>Herbaspirillum</taxon>
    </lineage>
</organism>
<reference evidence="1" key="1">
    <citation type="submission" date="2023-02" db="EMBL/GenBank/DDBJ databases">
        <title>Description of Herbaspirillum huttiense subsp. nephrolepsisexaltata and Herbaspirillum huttiense subsp. lycopersicon.</title>
        <authorList>
            <person name="Poudel M."/>
            <person name="Sharma A."/>
            <person name="Goss E."/>
            <person name="Tapia J.H."/>
            <person name="Harmon C.M."/>
            <person name="Jones J.B."/>
        </authorList>
    </citation>
    <scope>NUCLEOTIDE SEQUENCE</scope>
    <source>
        <strain evidence="1">NC40101</strain>
    </source>
</reference>
<dbReference type="EMBL" id="JAVRAA010000011">
    <property type="protein sequence ID" value="MDT0339146.1"/>
    <property type="molecule type" value="Genomic_DNA"/>
</dbReference>
<name>A0AAE4GC76_9BURK</name>
<sequence>MPLPIPRKGVDMGAVPCWSPARIVDSSFDTCICLPERRGASCRRSPPFAVLAVEKGRSELPHAISKDEKKLHRSFIF</sequence>
<protein>
    <submittedName>
        <fullName evidence="1">Uncharacterized protein</fullName>
    </submittedName>
</protein>
<gene>
    <name evidence="1" type="ORF">RJN63_20085</name>
</gene>
<evidence type="ECO:0000313" key="1">
    <source>
        <dbReference type="EMBL" id="MDT0339146.1"/>
    </source>
</evidence>
<proteinExistence type="predicted"/>
<accession>A0AAE4GC76</accession>
<dbReference type="AlphaFoldDB" id="A0AAE4GC76"/>
<comment type="caution">
    <text evidence="1">The sequence shown here is derived from an EMBL/GenBank/DDBJ whole genome shotgun (WGS) entry which is preliminary data.</text>
</comment>